<dbReference type="Proteomes" id="UP000009168">
    <property type="component" value="Unassembled WGS sequence"/>
</dbReference>
<keyword evidence="2" id="KW-1133">Transmembrane helix</keyword>
<evidence type="ECO:0000313" key="4">
    <source>
        <dbReference type="Proteomes" id="UP000009168"/>
    </source>
</evidence>
<dbReference type="AlphaFoldDB" id="Q23U73"/>
<evidence type="ECO:0000256" key="1">
    <source>
        <dbReference type="SAM" id="Coils"/>
    </source>
</evidence>
<gene>
    <name evidence="3" type="ORF">TTHERM_00891240</name>
</gene>
<organism evidence="3 4">
    <name type="scientific">Tetrahymena thermophila (strain SB210)</name>
    <dbReference type="NCBI Taxonomy" id="312017"/>
    <lineage>
        <taxon>Eukaryota</taxon>
        <taxon>Sar</taxon>
        <taxon>Alveolata</taxon>
        <taxon>Ciliophora</taxon>
        <taxon>Intramacronucleata</taxon>
        <taxon>Oligohymenophorea</taxon>
        <taxon>Hymenostomatida</taxon>
        <taxon>Tetrahymenina</taxon>
        <taxon>Tetrahymenidae</taxon>
        <taxon>Tetrahymena</taxon>
    </lineage>
</organism>
<keyword evidence="1" id="KW-0175">Coiled coil</keyword>
<keyword evidence="4" id="KW-1185">Reference proteome</keyword>
<name>Q23U73_TETTS</name>
<protein>
    <submittedName>
        <fullName evidence="3">Transmembrane protein, putative</fullName>
    </submittedName>
</protein>
<feature type="transmembrane region" description="Helical" evidence="2">
    <location>
        <begin position="1136"/>
        <end position="1159"/>
    </location>
</feature>
<feature type="coiled-coil region" evidence="1">
    <location>
        <begin position="1180"/>
        <end position="1207"/>
    </location>
</feature>
<dbReference type="OMA" id="EVTTCTR"/>
<dbReference type="RefSeq" id="XP_001020316.1">
    <property type="nucleotide sequence ID" value="XM_001020316.1"/>
</dbReference>
<proteinExistence type="predicted"/>
<keyword evidence="2 3" id="KW-0812">Transmembrane</keyword>
<dbReference type="InParanoid" id="Q23U73"/>
<reference evidence="4" key="1">
    <citation type="journal article" date="2006" name="PLoS Biol.">
        <title>Macronuclear genome sequence of the ciliate Tetrahymena thermophila, a model eukaryote.</title>
        <authorList>
            <person name="Eisen J.A."/>
            <person name="Coyne R.S."/>
            <person name="Wu M."/>
            <person name="Wu D."/>
            <person name="Thiagarajan M."/>
            <person name="Wortman J.R."/>
            <person name="Badger J.H."/>
            <person name="Ren Q."/>
            <person name="Amedeo P."/>
            <person name="Jones K.M."/>
            <person name="Tallon L.J."/>
            <person name="Delcher A.L."/>
            <person name="Salzberg S.L."/>
            <person name="Silva J.C."/>
            <person name="Haas B.J."/>
            <person name="Majoros W.H."/>
            <person name="Farzad M."/>
            <person name="Carlton J.M."/>
            <person name="Smith R.K. Jr."/>
            <person name="Garg J."/>
            <person name="Pearlman R.E."/>
            <person name="Karrer K.M."/>
            <person name="Sun L."/>
            <person name="Manning G."/>
            <person name="Elde N.C."/>
            <person name="Turkewitz A.P."/>
            <person name="Asai D.J."/>
            <person name="Wilkes D.E."/>
            <person name="Wang Y."/>
            <person name="Cai H."/>
            <person name="Collins K."/>
            <person name="Stewart B.A."/>
            <person name="Lee S.R."/>
            <person name="Wilamowska K."/>
            <person name="Weinberg Z."/>
            <person name="Ruzzo W.L."/>
            <person name="Wloga D."/>
            <person name="Gaertig J."/>
            <person name="Frankel J."/>
            <person name="Tsao C.-C."/>
            <person name="Gorovsky M.A."/>
            <person name="Keeling P.J."/>
            <person name="Waller R.F."/>
            <person name="Patron N.J."/>
            <person name="Cherry J.M."/>
            <person name="Stover N.A."/>
            <person name="Krieger C.J."/>
            <person name="del Toro C."/>
            <person name="Ryder H.F."/>
            <person name="Williamson S.C."/>
            <person name="Barbeau R.A."/>
            <person name="Hamilton E.P."/>
            <person name="Orias E."/>
        </authorList>
    </citation>
    <scope>NUCLEOTIDE SEQUENCE [LARGE SCALE GENOMIC DNA]</scope>
    <source>
        <strain evidence="4">SB210</strain>
    </source>
</reference>
<dbReference type="OrthoDB" id="10035969at2759"/>
<evidence type="ECO:0000256" key="2">
    <source>
        <dbReference type="SAM" id="Phobius"/>
    </source>
</evidence>
<keyword evidence="2" id="KW-0472">Membrane</keyword>
<dbReference type="HOGENOM" id="CLU_264407_0_0_1"/>
<dbReference type="KEGG" id="tet:TTHERM_00891240"/>
<accession>Q23U73</accession>
<sequence length="1266" mass="145108">MNYCQNGLISQDSNCSSTNICIDGYEWNYSDQKCKKQSICNESIIDKNLNLFQCQNCSLTTDLKQCQNSCFHYQYYSQSYGECMTYCGNGSVVKQEQPSCQSLFTCIDGLEQSKIDDKCVRQQTCSQKIYDASLNLFQCLNCTLVSDFKHCENKCDSNYFSAEYGCMAYCGNGIIASNKKSCQLSNLCIDGFQWNLQNNSCKKCDSLVVDKNLKLHQCPNCSIVSDTQYCQNQCKKNQYFSQKNNNCFQQCENGRIQTETKDCSESPIICIDGFEWNKNDNKCVQCDQSIFDSKFNIYSCSNCSLASDVKDCQNNCQMSEYFSQFKNQCMKYCWNGIISNLNEDCSLSQLCTDGFYWDLTTQKCEKSCDQKVFDSNLQIHQCQNCSFASVIDYCHNCSSLEYYSAELNMCKYYCGSGIIAPDKEGCQFSNYCIDGYRWSKQDNQCRKCEGDTLDKNLNLFVCSNCSFTSDIQACNRCQSTYYYSQQHSQCVTLCENGLILLDYEYRCSSAKACVDGFQLNNSSNKCEKCNQTLIDANFNLHQCPSCFFVTNIEFCQKKCLNSQYFSQQYGCMTYCGNGFIALDQSSCSKTNVCIDGFQFNESDKKCEKCNQSIFDNSLNIHRCENCSLVTDIKFCSNNCTVDQFYLKEQSKCMNYCENGLIAEDISSCFSNLFCLDGSQWNFITKKCETNLQTKCPSGNLPDSYVKVCSNCSFVTDTQFCKNSCYLSNNSYFFEQKNQCWYYCGNGLISQDKSECKTSEICVDGFQWDFQTKKCEKNYNCPSILQDAYVKLCSNCSLVTDTNFCQNKSFDSFKKVSMYYDQQQNKYMNYCGKGQITSIQSSCNVQTTNTCIDGFQWNSQNQQCETNQQTLCASYSLSDSYVKICSNCSIVSDTDFCQNNCSASKDYFYYYSQKLDACMYYCGNGLIANTKSNCKSITTCIDGLVWNFLTNKCESSLKQNCPHDSLPDDYVKVCNNCSFVTDTQFCQNECLASQKSYYYHQQSNQCMYYCKNGLIANDYSLCQFSNTCVEGYQWNNQSRKCEKKQICEEKIFDSSLGIYQCPNCSLVVNTQFCQNDCNHSQFYSQANCMIHCGKGLIAKDQKSCKLSNLCIDGFILTEEGKCNPYGAFINQKIDQNFLIMNILIPLLFIFVIIIFVIWVVKKVKGVVKAQAGHSEIIKKQQQEAQKYMIAHQEEIEALKQKLQKIQSVEINQNEIILSMNNQKEDLEEQSLSKQTVNMIENFKELQQDQYSQQQFQENPAFDNQHSQ</sequence>
<dbReference type="EMBL" id="GG662629">
    <property type="protein sequence ID" value="EAS00071.1"/>
    <property type="molecule type" value="Genomic_DNA"/>
</dbReference>
<evidence type="ECO:0000313" key="3">
    <source>
        <dbReference type="EMBL" id="EAS00071.1"/>
    </source>
</evidence>
<dbReference type="GeneID" id="7831058"/>